<organism evidence="2 3">
    <name type="scientific">Streptomyces coeruleofuscus</name>
    <dbReference type="NCBI Taxonomy" id="66879"/>
    <lineage>
        <taxon>Bacteria</taxon>
        <taxon>Bacillati</taxon>
        <taxon>Actinomycetota</taxon>
        <taxon>Actinomycetes</taxon>
        <taxon>Kitasatosporales</taxon>
        <taxon>Streptomycetaceae</taxon>
        <taxon>Streptomyces</taxon>
    </lineage>
</organism>
<dbReference type="Proteomes" id="UP001499986">
    <property type="component" value="Unassembled WGS sequence"/>
</dbReference>
<protein>
    <submittedName>
        <fullName evidence="2">Uncharacterized protein</fullName>
    </submittedName>
</protein>
<comment type="caution">
    <text evidence="2">The sequence shown here is derived from an EMBL/GenBank/DDBJ whole genome shotgun (WGS) entry which is preliminary data.</text>
</comment>
<reference evidence="3" key="1">
    <citation type="journal article" date="2019" name="Int. J. Syst. Evol. Microbiol.">
        <title>The Global Catalogue of Microorganisms (GCM) 10K type strain sequencing project: providing services to taxonomists for standard genome sequencing and annotation.</title>
        <authorList>
            <consortium name="The Broad Institute Genomics Platform"/>
            <consortium name="The Broad Institute Genome Sequencing Center for Infectious Disease"/>
            <person name="Wu L."/>
            <person name="Ma J."/>
        </authorList>
    </citation>
    <scope>NUCLEOTIDE SEQUENCE [LARGE SCALE GENOMIC DNA]</scope>
    <source>
        <strain evidence="3">JCM 4358</strain>
    </source>
</reference>
<dbReference type="EMBL" id="BAAASE010000017">
    <property type="protein sequence ID" value="GAA2426546.1"/>
    <property type="molecule type" value="Genomic_DNA"/>
</dbReference>
<proteinExistence type="predicted"/>
<evidence type="ECO:0000313" key="2">
    <source>
        <dbReference type="EMBL" id="GAA2426546.1"/>
    </source>
</evidence>
<evidence type="ECO:0000256" key="1">
    <source>
        <dbReference type="SAM" id="MobiDB-lite"/>
    </source>
</evidence>
<gene>
    <name evidence="2" type="ORF">GCM10010255_81130</name>
</gene>
<feature type="compositionally biased region" description="Basic and acidic residues" evidence="1">
    <location>
        <begin position="77"/>
        <end position="88"/>
    </location>
</feature>
<keyword evidence="3" id="KW-1185">Reference proteome</keyword>
<feature type="region of interest" description="Disordered" evidence="1">
    <location>
        <begin position="76"/>
        <end position="103"/>
    </location>
</feature>
<sequence>MTQRRPSGVGGFHVRAQVAASADPLGVPAAVPAHQVPYRLFELGVVQRVQLLQPVAQTLRTDSFPSGLLLPVAGARQHGEHQCDEEHPPVGQYASHAPKAPTG</sequence>
<name>A0ABP5WG88_9ACTN</name>
<accession>A0ABP5WG88</accession>
<evidence type="ECO:0000313" key="3">
    <source>
        <dbReference type="Proteomes" id="UP001499986"/>
    </source>
</evidence>